<protein>
    <recommendedName>
        <fullName evidence="5">NAD(P)-binding protein</fullName>
    </recommendedName>
</protein>
<evidence type="ECO:0000313" key="3">
    <source>
        <dbReference type="EMBL" id="TKA71500.1"/>
    </source>
</evidence>
<keyword evidence="2" id="KW-0560">Oxidoreductase</keyword>
<evidence type="ECO:0008006" key="5">
    <source>
        <dbReference type="Google" id="ProtNLM"/>
    </source>
</evidence>
<comment type="similarity">
    <text evidence="1">Belongs to the short-chain dehydrogenases/reductases (SDR) family.</text>
</comment>
<name>A0A4U0X506_9PEZI</name>
<dbReference type="InterPro" id="IPR036291">
    <property type="entry name" value="NAD(P)-bd_dom_sf"/>
</dbReference>
<evidence type="ECO:0000256" key="1">
    <source>
        <dbReference type="ARBA" id="ARBA00006484"/>
    </source>
</evidence>
<keyword evidence="4" id="KW-1185">Reference proteome</keyword>
<dbReference type="Gene3D" id="3.40.50.720">
    <property type="entry name" value="NAD(P)-binding Rossmann-like Domain"/>
    <property type="match status" value="2"/>
</dbReference>
<gene>
    <name evidence="3" type="ORF">B0A55_06478</name>
</gene>
<dbReference type="EMBL" id="NAJQ01000350">
    <property type="protein sequence ID" value="TKA71500.1"/>
    <property type="molecule type" value="Genomic_DNA"/>
</dbReference>
<dbReference type="AlphaFoldDB" id="A0A4U0X506"/>
<dbReference type="GO" id="GO:0016491">
    <property type="term" value="F:oxidoreductase activity"/>
    <property type="evidence" value="ECO:0007669"/>
    <property type="project" value="UniProtKB-KW"/>
</dbReference>
<evidence type="ECO:0000313" key="4">
    <source>
        <dbReference type="Proteomes" id="UP000309340"/>
    </source>
</evidence>
<evidence type="ECO:0000256" key="2">
    <source>
        <dbReference type="ARBA" id="ARBA00023002"/>
    </source>
</evidence>
<dbReference type="Pfam" id="PF00106">
    <property type="entry name" value="adh_short"/>
    <property type="match status" value="1"/>
</dbReference>
<dbReference type="InterPro" id="IPR002347">
    <property type="entry name" value="SDR_fam"/>
</dbReference>
<dbReference type="STRING" id="329884.A0A4U0X506"/>
<dbReference type="PANTHER" id="PTHR43976">
    <property type="entry name" value="SHORT CHAIN DEHYDROGENASE"/>
    <property type="match status" value="1"/>
</dbReference>
<proteinExistence type="inferred from homology"/>
<comment type="caution">
    <text evidence="3">The sequence shown here is derived from an EMBL/GenBank/DDBJ whole genome shotgun (WGS) entry which is preliminary data.</text>
</comment>
<dbReference type="PRINTS" id="PR00081">
    <property type="entry name" value="GDHRDH"/>
</dbReference>
<reference evidence="3 4" key="1">
    <citation type="submission" date="2017-03" db="EMBL/GenBank/DDBJ databases">
        <title>Genomes of endolithic fungi from Antarctica.</title>
        <authorList>
            <person name="Coleine C."/>
            <person name="Masonjones S."/>
            <person name="Stajich J.E."/>
        </authorList>
    </citation>
    <scope>NUCLEOTIDE SEQUENCE [LARGE SCALE GENOMIC DNA]</scope>
    <source>
        <strain evidence="3 4">CCFEE 5184</strain>
    </source>
</reference>
<dbReference type="Proteomes" id="UP000309340">
    <property type="component" value="Unassembled WGS sequence"/>
</dbReference>
<accession>A0A4U0X506</accession>
<organism evidence="3 4">
    <name type="scientific">Friedmanniomyces simplex</name>
    <dbReference type="NCBI Taxonomy" id="329884"/>
    <lineage>
        <taxon>Eukaryota</taxon>
        <taxon>Fungi</taxon>
        <taxon>Dikarya</taxon>
        <taxon>Ascomycota</taxon>
        <taxon>Pezizomycotina</taxon>
        <taxon>Dothideomycetes</taxon>
        <taxon>Dothideomycetidae</taxon>
        <taxon>Mycosphaerellales</taxon>
        <taxon>Teratosphaeriaceae</taxon>
        <taxon>Friedmanniomyces</taxon>
    </lineage>
</organism>
<sequence>MPQLLWLVTGYSTGFGAEFSKQILQGGDKASATARKVDSLNELKGPGAAVLQLDVTAPIIELKAKIEAAVGIYGRVDVLVSNAGYVQLGAVEDLGDNLVKTFVAETASLGYIRTLYIHPGHFRTEVTKHEKHTAILERKDSEKYQPMYDRMASFADQLHGSQQGDVRKAVELTLDLVQGEGKMEGREIPSQMWMGSDGYAVVKAKCEEVLEVLGEWEEAIKGTKFEGLEGKAS</sequence>
<dbReference type="PANTHER" id="PTHR43976:SF16">
    <property type="entry name" value="SHORT-CHAIN DEHYDROGENASE_REDUCTASE FAMILY PROTEIN"/>
    <property type="match status" value="1"/>
</dbReference>
<dbReference type="OrthoDB" id="1274115at2759"/>
<dbReference type="InterPro" id="IPR051911">
    <property type="entry name" value="SDR_oxidoreductase"/>
</dbReference>
<dbReference type="SUPFAM" id="SSF51735">
    <property type="entry name" value="NAD(P)-binding Rossmann-fold domains"/>
    <property type="match status" value="1"/>
</dbReference>